<evidence type="ECO:0000256" key="10">
    <source>
        <dbReference type="ARBA" id="ARBA00023163"/>
    </source>
</evidence>
<keyword evidence="11 15" id="KW-0539">Nucleus</keyword>
<keyword evidence="8" id="KW-0694">RNA-binding</keyword>
<evidence type="ECO:0000256" key="6">
    <source>
        <dbReference type="ARBA" id="ARBA00022723"/>
    </source>
</evidence>
<dbReference type="InterPro" id="IPR023214">
    <property type="entry name" value="HAD_sf"/>
</dbReference>
<dbReference type="OrthoDB" id="10249888at2759"/>
<evidence type="ECO:0000256" key="13">
    <source>
        <dbReference type="ARBA" id="ARBA00048336"/>
    </source>
</evidence>
<dbReference type="EMBL" id="KQ995303">
    <property type="protein sequence ID" value="KZV47286.1"/>
    <property type="molecule type" value="Genomic_DNA"/>
</dbReference>
<dbReference type="FunFam" id="3.40.50.1000:FF:000125">
    <property type="entry name" value="RNA polymerase II C-terminal domain phosphatase-like 4"/>
    <property type="match status" value="1"/>
</dbReference>
<accession>A0A2Z7CR38</accession>
<evidence type="ECO:0000313" key="20">
    <source>
        <dbReference type="Proteomes" id="UP000250235"/>
    </source>
</evidence>
<dbReference type="InterPro" id="IPR036412">
    <property type="entry name" value="HAD-like_sf"/>
</dbReference>
<comment type="function">
    <text evidence="15">This promotes the activity of RNA polymerase II.</text>
</comment>
<keyword evidence="10" id="KW-0804">Transcription</keyword>
<evidence type="ECO:0000256" key="2">
    <source>
        <dbReference type="ARBA" id="ARBA00001941"/>
    </source>
</evidence>
<keyword evidence="6" id="KW-0479">Metal-binding</keyword>
<dbReference type="GO" id="GO:0008420">
    <property type="term" value="F:RNA polymerase II CTD heptapeptide repeat phosphatase activity"/>
    <property type="evidence" value="ECO:0007669"/>
    <property type="project" value="UniProtKB-UniRule"/>
</dbReference>
<sequence>MSLAADSPVHSSSSDDFAALLDAELDIISDASADIQEVAEEEENIDVEEGDYDLKFDRAKRRKVEPYENVADLPSSSSQGSSPNKDECQHPGVYAGMCMKCGIKMDDESGVAFGYIHKNLRLANDEISRLREKDLKKLLHHKKLYLVLDLDHTLLNSTRLVDLTVEEGHLIDQRGALPDTLKRDLFRLGSMQMMTKLRPFVHTFLKSASSMFEMYIYTMGERPYALEMAKLLDPGDVYFNSRIIAQGDCTQRHQKGLDIVLGQESAVLILDDTEAVWKKHKDNLILMERYHFFASSSKHFGFNCKSLSELRSDESESDGALATVLRVLLRIHSLFFDPGRDDNLLDRDVRQALRTVREEVLMGCKVVFSRVFPTNFQAEQHHLWKIAMQLGATCSMELDSSVTHVISLDAGTDKSRWAVQEKKFLVHPRWIEASNYLWKRQPEENFPVASTVALLDYSLK</sequence>
<dbReference type="Gene3D" id="3.40.50.10190">
    <property type="entry name" value="BRCT domain"/>
    <property type="match status" value="1"/>
</dbReference>
<dbReference type="Gene3D" id="3.40.50.1000">
    <property type="entry name" value="HAD superfamily/HAD-like"/>
    <property type="match status" value="1"/>
</dbReference>
<evidence type="ECO:0000256" key="14">
    <source>
        <dbReference type="ARBA" id="ARBA00063107"/>
    </source>
</evidence>
<feature type="region of interest" description="Disordered" evidence="16">
    <location>
        <begin position="67"/>
        <end position="88"/>
    </location>
</feature>
<evidence type="ECO:0000256" key="5">
    <source>
        <dbReference type="ARBA" id="ARBA00022491"/>
    </source>
</evidence>
<dbReference type="GO" id="GO:0046872">
    <property type="term" value="F:metal ion binding"/>
    <property type="evidence" value="ECO:0007669"/>
    <property type="project" value="UniProtKB-KW"/>
</dbReference>
<dbReference type="Pfam" id="PF03031">
    <property type="entry name" value="NIF"/>
    <property type="match status" value="1"/>
</dbReference>
<keyword evidence="9" id="KW-0805">Transcription regulation</keyword>
<comment type="catalytic activity">
    <reaction evidence="12 15">
        <text>O-phospho-L-seryl-[protein] + H2O = L-seryl-[protein] + phosphate</text>
        <dbReference type="Rhea" id="RHEA:20629"/>
        <dbReference type="Rhea" id="RHEA-COMP:9863"/>
        <dbReference type="Rhea" id="RHEA-COMP:11604"/>
        <dbReference type="ChEBI" id="CHEBI:15377"/>
        <dbReference type="ChEBI" id="CHEBI:29999"/>
        <dbReference type="ChEBI" id="CHEBI:43474"/>
        <dbReference type="ChEBI" id="CHEBI:83421"/>
        <dbReference type="EC" id="3.1.3.16"/>
    </reaction>
</comment>
<dbReference type="SUPFAM" id="SSF56784">
    <property type="entry name" value="HAD-like"/>
    <property type="match status" value="1"/>
</dbReference>
<reference evidence="19 20" key="1">
    <citation type="journal article" date="2015" name="Proc. Natl. Acad. Sci. U.S.A.">
        <title>The resurrection genome of Boea hygrometrica: A blueprint for survival of dehydration.</title>
        <authorList>
            <person name="Xiao L."/>
            <person name="Yang G."/>
            <person name="Zhang L."/>
            <person name="Yang X."/>
            <person name="Zhao S."/>
            <person name="Ji Z."/>
            <person name="Zhou Q."/>
            <person name="Hu M."/>
            <person name="Wang Y."/>
            <person name="Chen M."/>
            <person name="Xu Y."/>
            <person name="Jin H."/>
            <person name="Xiao X."/>
            <person name="Hu G."/>
            <person name="Bao F."/>
            <person name="Hu Y."/>
            <person name="Wan P."/>
            <person name="Li L."/>
            <person name="Deng X."/>
            <person name="Kuang T."/>
            <person name="Xiang C."/>
            <person name="Zhu J.K."/>
            <person name="Oliver M.J."/>
            <person name="He Y."/>
        </authorList>
    </citation>
    <scope>NUCLEOTIDE SEQUENCE [LARGE SCALE GENOMIC DNA]</scope>
    <source>
        <strain evidence="20">cv. XS01</strain>
    </source>
</reference>
<feature type="domain" description="FCP1 homology" evidence="18">
    <location>
        <begin position="139"/>
        <end position="310"/>
    </location>
</feature>
<feature type="domain" description="BRCT" evidence="17">
    <location>
        <begin position="356"/>
        <end position="448"/>
    </location>
</feature>
<evidence type="ECO:0000256" key="16">
    <source>
        <dbReference type="SAM" id="MobiDB-lite"/>
    </source>
</evidence>
<evidence type="ECO:0000256" key="3">
    <source>
        <dbReference type="ARBA" id="ARBA00001946"/>
    </source>
</evidence>
<organism evidence="19 20">
    <name type="scientific">Dorcoceras hygrometricum</name>
    <dbReference type="NCBI Taxonomy" id="472368"/>
    <lineage>
        <taxon>Eukaryota</taxon>
        <taxon>Viridiplantae</taxon>
        <taxon>Streptophyta</taxon>
        <taxon>Embryophyta</taxon>
        <taxon>Tracheophyta</taxon>
        <taxon>Spermatophyta</taxon>
        <taxon>Magnoliopsida</taxon>
        <taxon>eudicotyledons</taxon>
        <taxon>Gunneridae</taxon>
        <taxon>Pentapetalae</taxon>
        <taxon>asterids</taxon>
        <taxon>lamiids</taxon>
        <taxon>Lamiales</taxon>
        <taxon>Gesneriaceae</taxon>
        <taxon>Didymocarpoideae</taxon>
        <taxon>Trichosporeae</taxon>
        <taxon>Loxocarpinae</taxon>
        <taxon>Dorcoceras</taxon>
    </lineage>
</organism>
<evidence type="ECO:0000259" key="18">
    <source>
        <dbReference type="PROSITE" id="PS50969"/>
    </source>
</evidence>
<dbReference type="SMART" id="SM00577">
    <property type="entry name" value="CPDc"/>
    <property type="match status" value="1"/>
</dbReference>
<dbReference type="SUPFAM" id="SSF52113">
    <property type="entry name" value="BRCT domain"/>
    <property type="match status" value="1"/>
</dbReference>
<evidence type="ECO:0000256" key="7">
    <source>
        <dbReference type="ARBA" id="ARBA00022801"/>
    </source>
</evidence>
<dbReference type="FunFam" id="3.40.50.10190:FF:000014">
    <property type="entry name" value="RNA polymerase II C-terminal domain phosphatase-like 3"/>
    <property type="match status" value="1"/>
</dbReference>
<evidence type="ECO:0000256" key="9">
    <source>
        <dbReference type="ARBA" id="ARBA00023015"/>
    </source>
</evidence>
<dbReference type="InterPro" id="IPR036420">
    <property type="entry name" value="BRCT_dom_sf"/>
</dbReference>
<evidence type="ECO:0000256" key="4">
    <source>
        <dbReference type="ARBA" id="ARBA00004123"/>
    </source>
</evidence>
<dbReference type="EC" id="3.1.3.16" evidence="15"/>
<name>A0A2Z7CR38_9LAMI</name>
<dbReference type="GO" id="GO:0005634">
    <property type="term" value="C:nucleus"/>
    <property type="evidence" value="ECO:0007669"/>
    <property type="project" value="UniProtKB-SubCell"/>
</dbReference>
<comment type="subunit">
    <text evidence="14">Interacts with RAP74.</text>
</comment>
<dbReference type="PANTHER" id="PTHR23081:SF36">
    <property type="entry name" value="RNA POLYMERASE II SUBUNIT A C-TERMINAL DOMAIN PHOSPHATASE"/>
    <property type="match status" value="1"/>
</dbReference>
<evidence type="ECO:0000259" key="17">
    <source>
        <dbReference type="PROSITE" id="PS50172"/>
    </source>
</evidence>
<dbReference type="AlphaFoldDB" id="A0A2Z7CR38"/>
<evidence type="ECO:0000256" key="12">
    <source>
        <dbReference type="ARBA" id="ARBA00047761"/>
    </source>
</evidence>
<evidence type="ECO:0000256" key="1">
    <source>
        <dbReference type="ARBA" id="ARBA00001936"/>
    </source>
</evidence>
<dbReference type="PROSITE" id="PS50969">
    <property type="entry name" value="FCP1"/>
    <property type="match status" value="1"/>
</dbReference>
<dbReference type="CDD" id="cd07521">
    <property type="entry name" value="HAD_FCP1-like"/>
    <property type="match status" value="1"/>
</dbReference>
<dbReference type="Proteomes" id="UP000250235">
    <property type="component" value="Unassembled WGS sequence"/>
</dbReference>
<comment type="cofactor">
    <cofactor evidence="1">
        <name>Mn(2+)</name>
        <dbReference type="ChEBI" id="CHEBI:29035"/>
    </cofactor>
</comment>
<dbReference type="InterPro" id="IPR001357">
    <property type="entry name" value="BRCT_dom"/>
</dbReference>
<keyword evidence="7 15" id="KW-0378">Hydrolase</keyword>
<dbReference type="InterPro" id="IPR004274">
    <property type="entry name" value="FCP1_dom"/>
</dbReference>
<keyword evidence="20" id="KW-1185">Reference proteome</keyword>
<comment type="catalytic activity">
    <reaction evidence="13 15">
        <text>O-phospho-L-threonyl-[protein] + H2O = L-threonyl-[protein] + phosphate</text>
        <dbReference type="Rhea" id="RHEA:47004"/>
        <dbReference type="Rhea" id="RHEA-COMP:11060"/>
        <dbReference type="Rhea" id="RHEA-COMP:11605"/>
        <dbReference type="ChEBI" id="CHEBI:15377"/>
        <dbReference type="ChEBI" id="CHEBI:30013"/>
        <dbReference type="ChEBI" id="CHEBI:43474"/>
        <dbReference type="ChEBI" id="CHEBI:61977"/>
        <dbReference type="EC" id="3.1.3.16"/>
    </reaction>
</comment>
<comment type="cofactor">
    <cofactor evidence="2">
        <name>Co(2+)</name>
        <dbReference type="ChEBI" id="CHEBI:48828"/>
    </cofactor>
</comment>
<dbReference type="GO" id="GO:0003723">
    <property type="term" value="F:RNA binding"/>
    <property type="evidence" value="ECO:0007669"/>
    <property type="project" value="UniProtKB-KW"/>
</dbReference>
<evidence type="ECO:0000313" key="19">
    <source>
        <dbReference type="EMBL" id="KZV47286.1"/>
    </source>
</evidence>
<protein>
    <recommendedName>
        <fullName evidence="15">RNA polymerase II C-terminal domain phosphatase-like</fullName>
        <ecNumber evidence="15">3.1.3.16</ecNumber>
    </recommendedName>
</protein>
<dbReference type="InterPro" id="IPR011947">
    <property type="entry name" value="FCP1_euk"/>
</dbReference>
<proteinExistence type="predicted"/>
<dbReference type="Pfam" id="PF12738">
    <property type="entry name" value="PTCB-BRCT"/>
    <property type="match status" value="1"/>
</dbReference>
<dbReference type="GO" id="GO:0009651">
    <property type="term" value="P:response to salt stress"/>
    <property type="evidence" value="ECO:0007669"/>
    <property type="project" value="UniProtKB-ARBA"/>
</dbReference>
<dbReference type="PANTHER" id="PTHR23081">
    <property type="entry name" value="RNA POLYMERASE II CTD PHOSPHATASE"/>
    <property type="match status" value="1"/>
</dbReference>
<keyword evidence="5" id="KW-0678">Repressor</keyword>
<dbReference type="CDD" id="cd17729">
    <property type="entry name" value="BRCT_CTDP1"/>
    <property type="match status" value="1"/>
</dbReference>
<gene>
    <name evidence="19" type="ORF">F511_07709</name>
</gene>
<comment type="cofactor">
    <cofactor evidence="3">
        <name>Mg(2+)</name>
        <dbReference type="ChEBI" id="CHEBI:18420"/>
    </cofactor>
</comment>
<dbReference type="SMART" id="SM00292">
    <property type="entry name" value="BRCT"/>
    <property type="match status" value="1"/>
</dbReference>
<evidence type="ECO:0000256" key="8">
    <source>
        <dbReference type="ARBA" id="ARBA00022884"/>
    </source>
</evidence>
<evidence type="ECO:0000256" key="15">
    <source>
        <dbReference type="RuleBase" id="RU366066"/>
    </source>
</evidence>
<evidence type="ECO:0000256" key="11">
    <source>
        <dbReference type="ARBA" id="ARBA00023242"/>
    </source>
</evidence>
<dbReference type="PROSITE" id="PS50172">
    <property type="entry name" value="BRCT"/>
    <property type="match status" value="1"/>
</dbReference>
<dbReference type="InterPro" id="IPR039189">
    <property type="entry name" value="Fcp1"/>
</dbReference>
<dbReference type="NCBIfam" id="TIGR02250">
    <property type="entry name" value="FCP1_euk"/>
    <property type="match status" value="1"/>
</dbReference>
<comment type="subcellular location">
    <subcellularLocation>
        <location evidence="4 15">Nucleus</location>
    </subcellularLocation>
</comment>